<dbReference type="InterPro" id="IPR004792">
    <property type="entry name" value="BaiN-like"/>
</dbReference>
<dbReference type="SUPFAM" id="SSF51905">
    <property type="entry name" value="FAD/NAD(P)-binding domain"/>
    <property type="match status" value="1"/>
</dbReference>
<feature type="domain" description="RsdA/BaiN/AoA(So)-like Rossmann fold-like" evidence="4">
    <location>
        <begin position="1"/>
        <end position="372"/>
    </location>
</feature>
<comment type="cofactor">
    <cofactor evidence="1">
        <name>FAD</name>
        <dbReference type="ChEBI" id="CHEBI:57692"/>
    </cofactor>
</comment>
<keyword evidence="2" id="KW-0285">Flavoprotein</keyword>
<evidence type="ECO:0000259" key="4">
    <source>
        <dbReference type="Pfam" id="PF03486"/>
    </source>
</evidence>
<proteinExistence type="predicted"/>
<dbReference type="Proteomes" id="UP000255411">
    <property type="component" value="Chromosome"/>
</dbReference>
<sequence>MMATISSSFHGKKALLLEKNRRLGKKLAGTGGGRCNVTNSGTLEDLIEGIPGNGRFLYSVFSQFDNHDIIAFFEDNGVKLKEEDHGRMFPTTDKSRTIIQALENKISELGGQIKTQFEVVSVKKKDDIFTVKSADTEFTCDQLIVTTGGKAYPSTGSTGFGHDIARHFKLEVTDIEAAESPLLTDFPHKPLQGISLDDITLSYDKHFITHDLLFTHFGLSGPAALRISSFVRGGEILSLDVLPKMTREEISQYLTENRDKSIKNGLRGLIPERLAEFFSEGLPEKIKQMDPKQTESLIDKLKETKIPVTGKMNLTKSFVTKGGVDLKEINPKTLESKKVPGLHFAGEVLDINAHTGGFNITSALCSGWVAGALHY</sequence>
<dbReference type="SUPFAM" id="SSF160996">
    <property type="entry name" value="HI0933 insert domain-like"/>
    <property type="match status" value="1"/>
</dbReference>
<dbReference type="InterPro" id="IPR055178">
    <property type="entry name" value="RsdA/BaiN/AoA(So)-like_dom"/>
</dbReference>
<evidence type="ECO:0000256" key="2">
    <source>
        <dbReference type="ARBA" id="ARBA00022630"/>
    </source>
</evidence>
<evidence type="ECO:0008006" key="8">
    <source>
        <dbReference type="Google" id="ProtNLM"/>
    </source>
</evidence>
<evidence type="ECO:0000313" key="6">
    <source>
        <dbReference type="EMBL" id="AXJ13904.1"/>
    </source>
</evidence>
<dbReference type="Pfam" id="PF03486">
    <property type="entry name" value="HI0933_like"/>
    <property type="match status" value="1"/>
</dbReference>
<dbReference type="InterPro" id="IPR057661">
    <property type="entry name" value="RsdA/BaiN/AoA(So)_Rossmann"/>
</dbReference>
<feature type="domain" description="RsdA/BaiN/AoA(So)-like insert" evidence="5">
    <location>
        <begin position="177"/>
        <end position="319"/>
    </location>
</feature>
<dbReference type="NCBIfam" id="TIGR00275">
    <property type="entry name" value="aminoacetone oxidase family FAD-binding enzyme"/>
    <property type="match status" value="1"/>
</dbReference>
<evidence type="ECO:0000259" key="5">
    <source>
        <dbReference type="Pfam" id="PF22780"/>
    </source>
</evidence>
<organism evidence="6 7">
    <name type="scientific">Streptococcus pluranimalium</name>
    <dbReference type="NCBI Taxonomy" id="82348"/>
    <lineage>
        <taxon>Bacteria</taxon>
        <taxon>Bacillati</taxon>
        <taxon>Bacillota</taxon>
        <taxon>Bacilli</taxon>
        <taxon>Lactobacillales</taxon>
        <taxon>Streptococcaceae</taxon>
        <taxon>Streptococcus</taxon>
    </lineage>
</organism>
<dbReference type="Gene3D" id="3.50.50.60">
    <property type="entry name" value="FAD/NAD(P)-binding domain"/>
    <property type="match status" value="1"/>
</dbReference>
<evidence type="ECO:0000256" key="3">
    <source>
        <dbReference type="ARBA" id="ARBA00022827"/>
    </source>
</evidence>
<evidence type="ECO:0000313" key="7">
    <source>
        <dbReference type="Proteomes" id="UP000255411"/>
    </source>
</evidence>
<accession>A0A345VMF2</accession>
<dbReference type="AlphaFoldDB" id="A0A345VMF2"/>
<gene>
    <name evidence="6" type="ORF">Sp14A_20190</name>
</gene>
<reference evidence="6 7" key="1">
    <citation type="submission" date="2017-07" db="EMBL/GenBank/DDBJ databases">
        <title>Streptococcus pluranimalium as cause of bovine abortion.</title>
        <authorList>
            <person name="Rodriguez Campos S."/>
            <person name="Gobeli Brawand S."/>
            <person name="Brodard I."/>
            <person name="Rychener L."/>
            <person name="Perreten V."/>
        </authorList>
    </citation>
    <scope>NUCLEOTIDE SEQUENCE [LARGE SCALE GENOMIC DNA]</scope>
    <source>
        <strain evidence="6 7">14A0014</strain>
    </source>
</reference>
<dbReference type="Gene3D" id="1.10.8.260">
    <property type="entry name" value="HI0933 insert domain-like"/>
    <property type="match status" value="1"/>
</dbReference>
<dbReference type="PANTHER" id="PTHR42887">
    <property type="entry name" value="OS12G0638800 PROTEIN"/>
    <property type="match status" value="1"/>
</dbReference>
<keyword evidence="3" id="KW-0274">FAD</keyword>
<dbReference type="EMBL" id="CP022601">
    <property type="protein sequence ID" value="AXJ13904.1"/>
    <property type="molecule type" value="Genomic_DNA"/>
</dbReference>
<evidence type="ECO:0000256" key="1">
    <source>
        <dbReference type="ARBA" id="ARBA00001974"/>
    </source>
</evidence>
<dbReference type="InterPro" id="IPR023166">
    <property type="entry name" value="BaiN-like_dom_sf"/>
</dbReference>
<dbReference type="InterPro" id="IPR036188">
    <property type="entry name" value="FAD/NAD-bd_sf"/>
</dbReference>
<name>A0A345VMF2_9STRE</name>
<protein>
    <recommendedName>
        <fullName evidence="8">Aminoacetone oxidase family FAD-binding enzyme</fullName>
    </recommendedName>
</protein>
<dbReference type="Gene3D" id="2.40.30.10">
    <property type="entry name" value="Translation factors"/>
    <property type="match status" value="1"/>
</dbReference>
<dbReference type="PANTHER" id="PTHR42887:SF2">
    <property type="entry name" value="OS12G0638800 PROTEIN"/>
    <property type="match status" value="1"/>
</dbReference>
<dbReference type="Pfam" id="PF22780">
    <property type="entry name" value="HI0933_like_1st"/>
    <property type="match status" value="1"/>
</dbReference>